<keyword evidence="1" id="KW-0489">Methyltransferase</keyword>
<dbReference type="Proteomes" id="UP000808349">
    <property type="component" value="Unassembled WGS sequence"/>
</dbReference>
<dbReference type="SUPFAM" id="SSF53335">
    <property type="entry name" value="S-adenosyl-L-methionine-dependent methyltransferases"/>
    <property type="match status" value="1"/>
</dbReference>
<sequence>MNDTAERVSNHDYSDNYVYQRCLYAYQEAAKRIHGKVLEIGTGSGIGLSYMAPQCDSFTTIDKFSSNIDFTKYPNTTFIQMEIPPFVNIPDQSFDFVIAFQLIEHIEPDDAFVKEIYRVLKKDGKALLTTPNRLQSLTRNPWHIREYLASELAELFRKNQFTKIEMLGTFGNKKVNDYIEKNKASVKRITRFDIFNLQYRLPRKWLQVPYDFFNRMNRKNIAKNNVALTTDISTNDFYLSQENPESLDLFIIATK</sequence>
<dbReference type="PANTHER" id="PTHR43861">
    <property type="entry name" value="TRANS-ACONITATE 2-METHYLTRANSFERASE-RELATED"/>
    <property type="match status" value="1"/>
</dbReference>
<keyword evidence="1" id="KW-0808">Transferase</keyword>
<name>A0A9D7SCV7_9BACT</name>
<dbReference type="Gene3D" id="3.40.50.150">
    <property type="entry name" value="Vaccinia Virus protein VP39"/>
    <property type="match status" value="1"/>
</dbReference>
<proteinExistence type="predicted"/>
<evidence type="ECO:0000313" key="2">
    <source>
        <dbReference type="Proteomes" id="UP000808349"/>
    </source>
</evidence>
<protein>
    <submittedName>
        <fullName evidence="1">Class I SAM-dependent methyltransferase</fullName>
    </submittedName>
</protein>
<dbReference type="GO" id="GO:0032259">
    <property type="term" value="P:methylation"/>
    <property type="evidence" value="ECO:0007669"/>
    <property type="project" value="UniProtKB-KW"/>
</dbReference>
<accession>A0A9D7SCV7</accession>
<dbReference type="GO" id="GO:0008168">
    <property type="term" value="F:methyltransferase activity"/>
    <property type="evidence" value="ECO:0007669"/>
    <property type="project" value="UniProtKB-KW"/>
</dbReference>
<gene>
    <name evidence="1" type="ORF">IPO85_19245</name>
</gene>
<dbReference type="Pfam" id="PF13489">
    <property type="entry name" value="Methyltransf_23"/>
    <property type="match status" value="1"/>
</dbReference>
<dbReference type="AlphaFoldDB" id="A0A9D7SCV7"/>
<reference evidence="1 2" key="1">
    <citation type="submission" date="2020-10" db="EMBL/GenBank/DDBJ databases">
        <title>Connecting structure to function with the recovery of over 1000 high-quality activated sludge metagenome-assembled genomes encoding full-length rRNA genes using long-read sequencing.</title>
        <authorList>
            <person name="Singleton C.M."/>
            <person name="Petriglieri F."/>
            <person name="Kristensen J.M."/>
            <person name="Kirkegaard R.H."/>
            <person name="Michaelsen T.Y."/>
            <person name="Andersen M.H."/>
            <person name="Karst S.M."/>
            <person name="Dueholm M.S."/>
            <person name="Nielsen P.H."/>
            <person name="Albertsen M."/>
        </authorList>
    </citation>
    <scope>NUCLEOTIDE SEQUENCE [LARGE SCALE GENOMIC DNA]</scope>
    <source>
        <strain evidence="1">Ribe_18-Q3-R11-54_BAT3C.373</strain>
    </source>
</reference>
<evidence type="ECO:0000313" key="1">
    <source>
        <dbReference type="EMBL" id="MBK9719609.1"/>
    </source>
</evidence>
<organism evidence="1 2">
    <name type="scientific">Candidatus Defluviibacterium haderslevense</name>
    <dbReference type="NCBI Taxonomy" id="2981993"/>
    <lineage>
        <taxon>Bacteria</taxon>
        <taxon>Pseudomonadati</taxon>
        <taxon>Bacteroidota</taxon>
        <taxon>Saprospiria</taxon>
        <taxon>Saprospirales</taxon>
        <taxon>Saprospiraceae</taxon>
        <taxon>Candidatus Defluviibacterium</taxon>
    </lineage>
</organism>
<dbReference type="InterPro" id="IPR029063">
    <property type="entry name" value="SAM-dependent_MTases_sf"/>
</dbReference>
<dbReference type="PANTHER" id="PTHR43861:SF6">
    <property type="entry name" value="METHYLTRANSFERASE TYPE 11"/>
    <property type="match status" value="1"/>
</dbReference>
<comment type="caution">
    <text evidence="1">The sequence shown here is derived from an EMBL/GenBank/DDBJ whole genome shotgun (WGS) entry which is preliminary data.</text>
</comment>
<dbReference type="EMBL" id="JADKFW010000021">
    <property type="protein sequence ID" value="MBK9719609.1"/>
    <property type="molecule type" value="Genomic_DNA"/>
</dbReference>
<dbReference type="CDD" id="cd02440">
    <property type="entry name" value="AdoMet_MTases"/>
    <property type="match status" value="1"/>
</dbReference>